<organism evidence="1 2">
    <name type="scientific">Oceanibaculum indicum P24</name>
    <dbReference type="NCBI Taxonomy" id="1207063"/>
    <lineage>
        <taxon>Bacteria</taxon>
        <taxon>Pseudomonadati</taxon>
        <taxon>Pseudomonadota</taxon>
        <taxon>Alphaproteobacteria</taxon>
        <taxon>Rhodospirillales</taxon>
        <taxon>Oceanibaculaceae</taxon>
        <taxon>Oceanibaculum</taxon>
    </lineage>
</organism>
<comment type="caution">
    <text evidence="1">The sequence shown here is derived from an EMBL/GenBank/DDBJ whole genome shotgun (WGS) entry which is preliminary data.</text>
</comment>
<dbReference type="eggNOG" id="COG0500">
    <property type="taxonomic scope" value="Bacteria"/>
</dbReference>
<dbReference type="CDD" id="cd02440">
    <property type="entry name" value="AdoMet_MTases"/>
    <property type="match status" value="1"/>
</dbReference>
<evidence type="ECO:0000313" key="1">
    <source>
        <dbReference type="EMBL" id="EKE78057.1"/>
    </source>
</evidence>
<dbReference type="EMBL" id="AMRL01000003">
    <property type="protein sequence ID" value="EKE78057.1"/>
    <property type="molecule type" value="Genomic_DNA"/>
</dbReference>
<gene>
    <name evidence="1" type="ORF">P24_03490</name>
</gene>
<keyword evidence="2" id="KW-1185">Reference proteome</keyword>
<dbReference type="STRING" id="1207063.P24_03490"/>
<protein>
    <recommendedName>
        <fullName evidence="3">Class I SAM-dependent methyltransferase</fullName>
    </recommendedName>
</protein>
<dbReference type="InterPro" id="IPR029063">
    <property type="entry name" value="SAM-dependent_MTases_sf"/>
</dbReference>
<dbReference type="AlphaFoldDB" id="K2JU85"/>
<name>K2JU85_9PROT</name>
<sequence>MPGVALCRAGRADMTMAGCKMKRNASESGMPGTAEETSLPYGSQAEQAMEKTDEMNDAAAIQNASDGEIAAIARAYERYFASGFYDQRYPRHNAQSLATILQVGREARAILDFGCGDGRYVLPLLHTTGARIFAYDICPVALKSLERRIANEPARDRVQTILGPREDYTEGAPVDLALIMFGVLGHIPGRANRVATLRRIRDLLTQQGSGNLVVSVPNAARRFRLEQQEHKAALAAGQPRPPAREDGDILYSRAHDGERIELFYHLYSPAMLAGELRDAGFRNVRMQAESVWPESGVTRSATLATFDRLLRSVTPPGLGYGILATAEA</sequence>
<reference evidence="1 2" key="1">
    <citation type="journal article" date="2012" name="J. Bacteriol.">
        <title>Genome Sequence of Oceanibaculum indicum Type Strain P24.</title>
        <authorList>
            <person name="Lai Q."/>
            <person name="Shao Z."/>
        </authorList>
    </citation>
    <scope>NUCLEOTIDE SEQUENCE [LARGE SCALE GENOMIC DNA]</scope>
    <source>
        <strain evidence="1 2">P24</strain>
    </source>
</reference>
<dbReference type="PANTHER" id="PTHR43861">
    <property type="entry name" value="TRANS-ACONITATE 2-METHYLTRANSFERASE-RELATED"/>
    <property type="match status" value="1"/>
</dbReference>
<evidence type="ECO:0000313" key="2">
    <source>
        <dbReference type="Proteomes" id="UP000006746"/>
    </source>
</evidence>
<evidence type="ECO:0008006" key="3">
    <source>
        <dbReference type="Google" id="ProtNLM"/>
    </source>
</evidence>
<accession>K2JU85</accession>
<proteinExistence type="predicted"/>
<dbReference type="Gene3D" id="3.40.50.150">
    <property type="entry name" value="Vaccinia Virus protein VP39"/>
    <property type="match status" value="1"/>
</dbReference>
<dbReference type="Proteomes" id="UP000006746">
    <property type="component" value="Unassembled WGS sequence"/>
</dbReference>
<dbReference type="Pfam" id="PF13489">
    <property type="entry name" value="Methyltransf_23"/>
    <property type="match status" value="1"/>
</dbReference>
<dbReference type="SUPFAM" id="SSF53335">
    <property type="entry name" value="S-adenosyl-L-methionine-dependent methyltransferases"/>
    <property type="match status" value="1"/>
</dbReference>